<dbReference type="AlphaFoldDB" id="A0A382NBS9"/>
<evidence type="ECO:0000256" key="3">
    <source>
        <dbReference type="ARBA" id="ARBA00022737"/>
    </source>
</evidence>
<evidence type="ECO:0000256" key="1">
    <source>
        <dbReference type="ARBA" id="ARBA00022485"/>
    </source>
</evidence>
<evidence type="ECO:0000256" key="2">
    <source>
        <dbReference type="ARBA" id="ARBA00022723"/>
    </source>
</evidence>
<dbReference type="PANTHER" id="PTHR32479">
    <property type="entry name" value="GLYCOLATE OXIDASE IRON-SULFUR SUBUNIT"/>
    <property type="match status" value="1"/>
</dbReference>
<dbReference type="GO" id="GO:0016491">
    <property type="term" value="F:oxidoreductase activity"/>
    <property type="evidence" value="ECO:0007669"/>
    <property type="project" value="UniProtKB-ARBA"/>
</dbReference>
<dbReference type="FunFam" id="1.10.1060.10:FF:000012">
    <property type="entry name" value="Glycolate oxidase iron-sulfur subunit"/>
    <property type="match status" value="1"/>
</dbReference>
<dbReference type="PROSITE" id="PS51379">
    <property type="entry name" value="4FE4S_FER_2"/>
    <property type="match status" value="2"/>
</dbReference>
<dbReference type="PROSITE" id="PS00198">
    <property type="entry name" value="4FE4S_FER_1"/>
    <property type="match status" value="2"/>
</dbReference>
<evidence type="ECO:0000256" key="5">
    <source>
        <dbReference type="ARBA" id="ARBA00023014"/>
    </source>
</evidence>
<keyword evidence="3" id="KW-0677">Repeat</keyword>
<dbReference type="GO" id="GO:0046872">
    <property type="term" value="F:metal ion binding"/>
    <property type="evidence" value="ECO:0007669"/>
    <property type="project" value="UniProtKB-KW"/>
</dbReference>
<dbReference type="GO" id="GO:0051539">
    <property type="term" value="F:4 iron, 4 sulfur cluster binding"/>
    <property type="evidence" value="ECO:0007669"/>
    <property type="project" value="UniProtKB-KW"/>
</dbReference>
<gene>
    <name evidence="7" type="ORF">METZ01_LOCUS311453</name>
</gene>
<accession>A0A382NBS9</accession>
<dbReference type="EMBL" id="UINC01099372">
    <property type="protein sequence ID" value="SVC58599.1"/>
    <property type="molecule type" value="Genomic_DNA"/>
</dbReference>
<evidence type="ECO:0000313" key="7">
    <source>
        <dbReference type="EMBL" id="SVC58599.1"/>
    </source>
</evidence>
<dbReference type="PANTHER" id="PTHR32479:SF17">
    <property type="entry name" value="GLYCOLATE OXIDASE IRON-SULFUR SUBUNIT"/>
    <property type="match status" value="1"/>
</dbReference>
<evidence type="ECO:0000256" key="4">
    <source>
        <dbReference type="ARBA" id="ARBA00023004"/>
    </source>
</evidence>
<dbReference type="InterPro" id="IPR009051">
    <property type="entry name" value="Helical_ferredxn"/>
</dbReference>
<dbReference type="InterPro" id="IPR004017">
    <property type="entry name" value="Cys_rich_dom"/>
</dbReference>
<evidence type="ECO:0000259" key="6">
    <source>
        <dbReference type="PROSITE" id="PS51379"/>
    </source>
</evidence>
<feature type="non-terminal residue" evidence="7">
    <location>
        <position position="258"/>
    </location>
</feature>
<sequence length="258" mass="28435">MQTNFTLDQLSDPDIQHAENILRKCVHCGFCTATCPTYVLLGDELDSPRGRIYLIKDMLANDQPPSAKVVKHIDRCLSCLGCMTTCPSGVNYMHLVDRAREHIEHTFRRPTTEQILRAFLAWLLPNPRLLRIALIGAQLARYFLFLMPKTLSTLLSLAPSKLPKRSRIDEPGIKPAKGAPKYRVALLAGCAQRVLDPEINESTIRLLTRHGCEVVISPGTGCCGAIPHHMGKTASTSTKALANIEAWTKELQGGGLDA</sequence>
<keyword evidence="5" id="KW-0411">Iron-sulfur</keyword>
<name>A0A382NBS9_9ZZZZ</name>
<dbReference type="Gene3D" id="1.10.1060.10">
    <property type="entry name" value="Alpha-helical ferredoxin"/>
    <property type="match status" value="1"/>
</dbReference>
<dbReference type="Pfam" id="PF13183">
    <property type="entry name" value="Fer4_8"/>
    <property type="match status" value="1"/>
</dbReference>
<dbReference type="Pfam" id="PF02754">
    <property type="entry name" value="CCG"/>
    <property type="match status" value="1"/>
</dbReference>
<proteinExistence type="predicted"/>
<reference evidence="7" key="1">
    <citation type="submission" date="2018-05" db="EMBL/GenBank/DDBJ databases">
        <authorList>
            <person name="Lanie J.A."/>
            <person name="Ng W.-L."/>
            <person name="Kazmierczak K.M."/>
            <person name="Andrzejewski T.M."/>
            <person name="Davidsen T.M."/>
            <person name="Wayne K.J."/>
            <person name="Tettelin H."/>
            <person name="Glass J.I."/>
            <person name="Rusch D."/>
            <person name="Podicherti R."/>
            <person name="Tsui H.-C.T."/>
            <person name="Winkler M.E."/>
        </authorList>
    </citation>
    <scope>NUCLEOTIDE SEQUENCE</scope>
</reference>
<feature type="domain" description="4Fe-4S ferredoxin-type" evidence="6">
    <location>
        <begin position="67"/>
        <end position="96"/>
    </location>
</feature>
<organism evidence="7">
    <name type="scientific">marine metagenome</name>
    <dbReference type="NCBI Taxonomy" id="408172"/>
    <lineage>
        <taxon>unclassified sequences</taxon>
        <taxon>metagenomes</taxon>
        <taxon>ecological metagenomes</taxon>
    </lineage>
</organism>
<dbReference type="InterPro" id="IPR017896">
    <property type="entry name" value="4Fe4S_Fe-S-bd"/>
</dbReference>
<keyword evidence="4" id="KW-0408">Iron</keyword>
<dbReference type="SUPFAM" id="SSF54862">
    <property type="entry name" value="4Fe-4S ferredoxins"/>
    <property type="match status" value="1"/>
</dbReference>
<keyword evidence="2" id="KW-0479">Metal-binding</keyword>
<protein>
    <recommendedName>
        <fullName evidence="6">4Fe-4S ferredoxin-type domain-containing protein</fullName>
    </recommendedName>
</protein>
<feature type="domain" description="4Fe-4S ferredoxin-type" evidence="6">
    <location>
        <begin position="16"/>
        <end position="45"/>
    </location>
</feature>
<keyword evidence="1" id="KW-0004">4Fe-4S</keyword>
<dbReference type="InterPro" id="IPR017900">
    <property type="entry name" value="4Fe4S_Fe_S_CS"/>
</dbReference>